<keyword evidence="3" id="KW-1185">Reference proteome</keyword>
<reference evidence="2" key="1">
    <citation type="journal article" date="2023" name="G3 (Bethesda)">
        <title>A reference genome for the long-term kleptoplast-retaining sea slug Elysia crispata morphotype clarki.</title>
        <authorList>
            <person name="Eastman K.E."/>
            <person name="Pendleton A.L."/>
            <person name="Shaikh M.A."/>
            <person name="Suttiyut T."/>
            <person name="Ogas R."/>
            <person name="Tomko P."/>
            <person name="Gavelis G."/>
            <person name="Widhalm J.R."/>
            <person name="Wisecaver J.H."/>
        </authorList>
    </citation>
    <scope>NUCLEOTIDE SEQUENCE</scope>
    <source>
        <strain evidence="2">ECLA1</strain>
    </source>
</reference>
<name>A0AAE0ZF99_9GAST</name>
<evidence type="ECO:0000256" key="1">
    <source>
        <dbReference type="SAM" id="MobiDB-lite"/>
    </source>
</evidence>
<evidence type="ECO:0000313" key="2">
    <source>
        <dbReference type="EMBL" id="KAK3768262.1"/>
    </source>
</evidence>
<accession>A0AAE0ZF99</accession>
<dbReference type="AlphaFoldDB" id="A0AAE0ZF99"/>
<gene>
    <name evidence="2" type="ORF">RRG08_031056</name>
</gene>
<sequence>MSSAVTAGDPVKKEQLDRAVYCGYSISNTHTHTDPSRWLGGVHLPGVAVQFRMTNKDGAASGHRPPLATPERFPSTSVRCQPG</sequence>
<dbReference type="Proteomes" id="UP001283361">
    <property type="component" value="Unassembled WGS sequence"/>
</dbReference>
<protein>
    <submittedName>
        <fullName evidence="2">Uncharacterized protein</fullName>
    </submittedName>
</protein>
<feature type="compositionally biased region" description="Polar residues" evidence="1">
    <location>
        <begin position="74"/>
        <end position="83"/>
    </location>
</feature>
<evidence type="ECO:0000313" key="3">
    <source>
        <dbReference type="Proteomes" id="UP001283361"/>
    </source>
</evidence>
<comment type="caution">
    <text evidence="2">The sequence shown here is derived from an EMBL/GenBank/DDBJ whole genome shotgun (WGS) entry which is preliminary data.</text>
</comment>
<dbReference type="EMBL" id="JAWDGP010004062">
    <property type="protein sequence ID" value="KAK3768262.1"/>
    <property type="molecule type" value="Genomic_DNA"/>
</dbReference>
<proteinExistence type="predicted"/>
<organism evidence="2 3">
    <name type="scientific">Elysia crispata</name>
    <name type="common">lettuce slug</name>
    <dbReference type="NCBI Taxonomy" id="231223"/>
    <lineage>
        <taxon>Eukaryota</taxon>
        <taxon>Metazoa</taxon>
        <taxon>Spiralia</taxon>
        <taxon>Lophotrochozoa</taxon>
        <taxon>Mollusca</taxon>
        <taxon>Gastropoda</taxon>
        <taxon>Heterobranchia</taxon>
        <taxon>Euthyneura</taxon>
        <taxon>Panpulmonata</taxon>
        <taxon>Sacoglossa</taxon>
        <taxon>Placobranchoidea</taxon>
        <taxon>Plakobranchidae</taxon>
        <taxon>Elysia</taxon>
    </lineage>
</organism>
<feature type="region of interest" description="Disordered" evidence="1">
    <location>
        <begin position="56"/>
        <end position="83"/>
    </location>
</feature>